<evidence type="ECO:0000259" key="1">
    <source>
        <dbReference type="Pfam" id="PF01610"/>
    </source>
</evidence>
<dbReference type="InterPro" id="IPR002560">
    <property type="entry name" value="Transposase_DDE"/>
</dbReference>
<dbReference type="Proteomes" id="UP000574717">
    <property type="component" value="Unassembled WGS sequence"/>
</dbReference>
<comment type="caution">
    <text evidence="4">The sequence shown here is derived from an EMBL/GenBank/DDBJ whole genome shotgun (WGS) entry which is preliminary data.</text>
</comment>
<dbReference type="Pfam" id="PF13542">
    <property type="entry name" value="HTH_Tnp_ISL3"/>
    <property type="match status" value="1"/>
</dbReference>
<dbReference type="Pfam" id="PF01610">
    <property type="entry name" value="DDE_Tnp_ISL3"/>
    <property type="match status" value="1"/>
</dbReference>
<feature type="domain" description="Transposase IS204/IS1001/IS1096/IS1165 helix-turn-helix" evidence="2">
    <location>
        <begin position="87"/>
        <end position="136"/>
    </location>
</feature>
<feature type="domain" description="Transposase IS204/IS1001/IS1096/IS1165 zinc-finger" evidence="3">
    <location>
        <begin position="38"/>
        <end position="82"/>
    </location>
</feature>
<sequence length="394" mass="45840">MSSNIIAHWLNLPQVYPEKIDIVGGSTIIYLARERGEFVCSGCRETVNQGYDFRRQYLRDLSCFEYSTYLFVDKFRVDCPSCGVRVEELSFARVFSHYTKRFEDYVAKLCEILPVSQVAELLNLDWKTVKEIDKRYLTEKFSHPDYSSLKILAIDEVSYRSGHKYLTVVLDLERTKVVWVGEGRSKETLDKFFGEIGEDKAKEIKAIATDMWDPYLASISEHAPWAKVVFDKFHVIAEYSKMIDRVRNEEYRAASEAGKKVIKGSKYLLLKNEQNLKQNQKERLKELLSVNEVLNTVYILKDELKMLWQCRSEEEAASFLEAWVGKARASGNEELSKFAKKLMRYSYGLINHAVYPINSAKLEGVNNKIKVIKRRSYGFHDLTYFMLKIKQGFT</sequence>
<evidence type="ECO:0000259" key="3">
    <source>
        <dbReference type="Pfam" id="PF14690"/>
    </source>
</evidence>
<organism evidence="4 7">
    <name type="scientific">Candidatus Hakubella thermalkaliphila</name>
    <dbReference type="NCBI Taxonomy" id="2754717"/>
    <lineage>
        <taxon>Bacteria</taxon>
        <taxon>Bacillati</taxon>
        <taxon>Actinomycetota</taxon>
        <taxon>Actinomycetota incertae sedis</taxon>
        <taxon>Candidatus Hakubellales</taxon>
        <taxon>Candidatus Hakubellaceae</taxon>
        <taxon>Candidatus Hakubella</taxon>
    </lineage>
</organism>
<dbReference type="InterPro" id="IPR029261">
    <property type="entry name" value="Transposase_Znf"/>
</dbReference>
<dbReference type="EMBL" id="BLSD01000119">
    <property type="protein sequence ID" value="GFP39981.1"/>
    <property type="molecule type" value="Genomic_DNA"/>
</dbReference>
<gene>
    <name evidence="4" type="ORF">HKBW3S03_00863</name>
    <name evidence="5" type="ORF">HKBW3S47_01678</name>
</gene>
<protein>
    <submittedName>
        <fullName evidence="4">Transposase</fullName>
    </submittedName>
</protein>
<evidence type="ECO:0000259" key="2">
    <source>
        <dbReference type="Pfam" id="PF13542"/>
    </source>
</evidence>
<dbReference type="Proteomes" id="UP000569018">
    <property type="component" value="Unassembled WGS sequence"/>
</dbReference>
<dbReference type="RefSeq" id="WP_176236021.1">
    <property type="nucleotide sequence ID" value="NZ_BLRU01000066.1"/>
</dbReference>
<reference evidence="6 7" key="1">
    <citation type="journal article" date="2020" name="Front. Microbiol.">
        <title>Single-cell genomics of novel Actinobacteria with the Wood-Ljungdahl pathway discovered in a serpentinizing system.</title>
        <authorList>
            <person name="Merino N."/>
            <person name="Kawai M."/>
            <person name="Boyd E.S."/>
            <person name="Colman D.R."/>
            <person name="McGlynn S.E."/>
            <person name="Nealson K.H."/>
            <person name="Kurokawa K."/>
            <person name="Hongoh Y."/>
        </authorList>
    </citation>
    <scope>NUCLEOTIDE SEQUENCE [LARGE SCALE GENOMIC DNA]</scope>
    <source>
        <strain evidence="4 7">S03</strain>
        <strain evidence="5 6">S47</strain>
    </source>
</reference>
<name>A0A6V8NGI3_9ACTN</name>
<dbReference type="PANTHER" id="PTHR33498">
    <property type="entry name" value="TRANSPOSASE FOR INSERTION SEQUENCE ELEMENT IS1557"/>
    <property type="match status" value="1"/>
</dbReference>
<accession>A0A6V8NGI3</accession>
<feature type="domain" description="Transposase IS204/IS1001/IS1096/IS1165 DDE" evidence="1">
    <location>
        <begin position="152"/>
        <end position="389"/>
    </location>
</feature>
<evidence type="ECO:0000313" key="7">
    <source>
        <dbReference type="Proteomes" id="UP000574717"/>
    </source>
</evidence>
<evidence type="ECO:0000313" key="4">
    <source>
        <dbReference type="EMBL" id="GFP19358.1"/>
    </source>
</evidence>
<dbReference type="InterPro" id="IPR032877">
    <property type="entry name" value="Transposase_HTH"/>
</dbReference>
<dbReference type="Pfam" id="PF14690">
    <property type="entry name" value="Zn_ribbon_ISL3"/>
    <property type="match status" value="1"/>
</dbReference>
<dbReference type="AlphaFoldDB" id="A0A6V8NGI3"/>
<dbReference type="EMBL" id="BLRU01000066">
    <property type="protein sequence ID" value="GFP19358.1"/>
    <property type="molecule type" value="Genomic_DNA"/>
</dbReference>
<dbReference type="InterPro" id="IPR047951">
    <property type="entry name" value="Transpos_ISL3"/>
</dbReference>
<dbReference type="PANTHER" id="PTHR33498:SF1">
    <property type="entry name" value="TRANSPOSASE FOR INSERTION SEQUENCE ELEMENT IS1557"/>
    <property type="match status" value="1"/>
</dbReference>
<proteinExistence type="predicted"/>
<dbReference type="NCBIfam" id="NF033550">
    <property type="entry name" value="transpos_ISL3"/>
    <property type="match status" value="1"/>
</dbReference>
<evidence type="ECO:0000313" key="5">
    <source>
        <dbReference type="EMBL" id="GFP39981.1"/>
    </source>
</evidence>
<evidence type="ECO:0000313" key="6">
    <source>
        <dbReference type="Proteomes" id="UP000569018"/>
    </source>
</evidence>